<evidence type="ECO:0000256" key="2">
    <source>
        <dbReference type="SAM" id="SignalP"/>
    </source>
</evidence>
<proteinExistence type="predicted"/>
<dbReference type="EMBL" id="RZIJ01000021">
    <property type="protein sequence ID" value="RUQ66359.1"/>
    <property type="molecule type" value="Genomic_DNA"/>
</dbReference>
<sequence length="672" mass="72765">MTALKRAAVLAGVLFGTLSTLAPVPVGAAPPLQVDGVPGLDQRILTRPLATLGTAPGSGTAGAALPTFTHFYVFERKPVAGRTWLRVGPNRSQAPTGWLAEDSTVPWRQAVALSFNQAPNRPPVLFFEQRPSLDALLADAQRGERVTQLVQGARARTLPPDSGVIAMEPQPVADFRSSFYLLPILDAVDVQVPGVRRRGGTKLVRIASVSLPLPEERDEVSPSQALGEFKTGVVFVIDTTASMGRYIDRTRKTVRRMIERIRQSSIGDKVSFGLVGFRDALDGRAGEDYVTRVYHPLAERFDATAFQKAIDGMQESSVSNAGFVEDGMAGVQAGMQMESWPKFGGRFVVMITDAPVREAGDPRSSTRINPADMSASAGAPDKATAIVSILLKTPQGKEYHAQAESQFNQLSRFRPTDRRYVLTVPDGDLERFGDIIDRQADDIVQMSANAAQGQIAGGPAAAGASPPAAATPSPIIDAGRAMQLAWLGNRRNTRAPTVLEGWAADFDPADPMARQSFDINVLLTRNQLNELYQALDAISQASTRRLDAAGGSQSFFAQIRHVLATAQTDPTALQSLDPNFATRVPNPDEVRNLKDLVSGFVRHLPYQSTLLSHGQETLEALSDTQIHELLTGIRSKQQIYKSYFQDVDRWVQLNPAAGIEEAVYPVPISLMP</sequence>
<dbReference type="Gene3D" id="3.40.50.410">
    <property type="entry name" value="von Willebrand factor, type A domain"/>
    <property type="match status" value="1"/>
</dbReference>
<dbReference type="GO" id="GO:0004674">
    <property type="term" value="F:protein serine/threonine kinase activity"/>
    <property type="evidence" value="ECO:0007669"/>
    <property type="project" value="TreeGrafter"/>
</dbReference>
<dbReference type="PANTHER" id="PTHR47763:SF1">
    <property type="entry name" value="DUF659 DOMAIN-CONTAINING PROTEIN"/>
    <property type="match status" value="1"/>
</dbReference>
<dbReference type="InterPro" id="IPR002035">
    <property type="entry name" value="VWF_A"/>
</dbReference>
<organism evidence="4 5">
    <name type="scientific">Azospirillum doebereinerae</name>
    <dbReference type="NCBI Taxonomy" id="92933"/>
    <lineage>
        <taxon>Bacteria</taxon>
        <taxon>Pseudomonadati</taxon>
        <taxon>Pseudomonadota</taxon>
        <taxon>Alphaproteobacteria</taxon>
        <taxon>Rhodospirillales</taxon>
        <taxon>Azospirillaceae</taxon>
        <taxon>Azospirillum</taxon>
    </lineage>
</organism>
<reference evidence="4 5" key="1">
    <citation type="submission" date="2018-12" db="EMBL/GenBank/DDBJ databases">
        <authorList>
            <person name="Yang Y."/>
        </authorList>
    </citation>
    <scope>NUCLEOTIDE SEQUENCE [LARGE SCALE GENOMIC DNA]</scope>
    <source>
        <strain evidence="4 5">GSF71</strain>
    </source>
</reference>
<dbReference type="InterPro" id="IPR036465">
    <property type="entry name" value="vWFA_dom_sf"/>
</dbReference>
<feature type="region of interest" description="Disordered" evidence="1">
    <location>
        <begin position="358"/>
        <end position="377"/>
    </location>
</feature>
<feature type="chain" id="PRO_5018550015" evidence="2">
    <location>
        <begin position="23"/>
        <end position="672"/>
    </location>
</feature>
<dbReference type="PROSITE" id="PS50234">
    <property type="entry name" value="VWFA"/>
    <property type="match status" value="1"/>
</dbReference>
<evidence type="ECO:0000256" key="1">
    <source>
        <dbReference type="SAM" id="MobiDB-lite"/>
    </source>
</evidence>
<feature type="domain" description="VWFA" evidence="3">
    <location>
        <begin position="232"/>
        <end position="439"/>
    </location>
</feature>
<dbReference type="RefSeq" id="WP_127002227.1">
    <property type="nucleotide sequence ID" value="NZ_JBNPXW010000019.1"/>
</dbReference>
<accession>A0A3S0V412</accession>
<dbReference type="PANTHER" id="PTHR47763">
    <property type="entry name" value="ALPHA-PROTEIN KINASE VWKA"/>
    <property type="match status" value="1"/>
</dbReference>
<dbReference type="SUPFAM" id="SSF53300">
    <property type="entry name" value="vWA-like"/>
    <property type="match status" value="1"/>
</dbReference>
<evidence type="ECO:0000259" key="3">
    <source>
        <dbReference type="PROSITE" id="PS50234"/>
    </source>
</evidence>
<evidence type="ECO:0000313" key="4">
    <source>
        <dbReference type="EMBL" id="RUQ66359.1"/>
    </source>
</evidence>
<gene>
    <name evidence="4" type="ORF">EJ913_22865</name>
</gene>
<dbReference type="Proteomes" id="UP000280346">
    <property type="component" value="Unassembled WGS sequence"/>
</dbReference>
<feature type="signal peptide" evidence="2">
    <location>
        <begin position="1"/>
        <end position="22"/>
    </location>
</feature>
<protein>
    <submittedName>
        <fullName evidence="4">VWA domain-containing protein</fullName>
    </submittedName>
</protein>
<dbReference type="GO" id="GO:0005737">
    <property type="term" value="C:cytoplasm"/>
    <property type="evidence" value="ECO:0007669"/>
    <property type="project" value="TreeGrafter"/>
</dbReference>
<keyword evidence="2" id="KW-0732">Signal</keyword>
<dbReference type="InterPro" id="IPR052969">
    <property type="entry name" value="Thr-specific_kinase-like"/>
</dbReference>
<evidence type="ECO:0000313" key="5">
    <source>
        <dbReference type="Proteomes" id="UP000280346"/>
    </source>
</evidence>
<comment type="caution">
    <text evidence="4">The sequence shown here is derived from an EMBL/GenBank/DDBJ whole genome shotgun (WGS) entry which is preliminary data.</text>
</comment>
<keyword evidence="5" id="KW-1185">Reference proteome</keyword>
<name>A0A3S0V412_9PROT</name>
<dbReference type="CDD" id="cd00198">
    <property type="entry name" value="vWFA"/>
    <property type="match status" value="1"/>
</dbReference>
<dbReference type="AlphaFoldDB" id="A0A3S0V412"/>
<dbReference type="SMART" id="SM00327">
    <property type="entry name" value="VWA"/>
    <property type="match status" value="1"/>
</dbReference>
<dbReference type="OrthoDB" id="9801841at2"/>